<evidence type="ECO:0000313" key="2">
    <source>
        <dbReference type="Proteomes" id="UP001148838"/>
    </source>
</evidence>
<keyword evidence="2" id="KW-1185">Reference proteome</keyword>
<dbReference type="Proteomes" id="UP001148838">
    <property type="component" value="Unassembled WGS sequence"/>
</dbReference>
<reference evidence="1 2" key="1">
    <citation type="journal article" date="2022" name="Allergy">
        <title>Genome assembly and annotation of Periplaneta americana reveal a comprehensive cockroach allergen profile.</title>
        <authorList>
            <person name="Wang L."/>
            <person name="Xiong Q."/>
            <person name="Saelim N."/>
            <person name="Wang L."/>
            <person name="Nong W."/>
            <person name="Wan A.T."/>
            <person name="Shi M."/>
            <person name="Liu X."/>
            <person name="Cao Q."/>
            <person name="Hui J.H.L."/>
            <person name="Sookrung N."/>
            <person name="Leung T.F."/>
            <person name="Tungtrongchitr A."/>
            <person name="Tsui S.K.W."/>
        </authorList>
    </citation>
    <scope>NUCLEOTIDE SEQUENCE [LARGE SCALE GENOMIC DNA]</scope>
    <source>
        <strain evidence="1">PWHHKU_190912</strain>
    </source>
</reference>
<protein>
    <submittedName>
        <fullName evidence="1">Uncharacterized protein</fullName>
    </submittedName>
</protein>
<organism evidence="1 2">
    <name type="scientific">Periplaneta americana</name>
    <name type="common">American cockroach</name>
    <name type="synonym">Blatta americana</name>
    <dbReference type="NCBI Taxonomy" id="6978"/>
    <lineage>
        <taxon>Eukaryota</taxon>
        <taxon>Metazoa</taxon>
        <taxon>Ecdysozoa</taxon>
        <taxon>Arthropoda</taxon>
        <taxon>Hexapoda</taxon>
        <taxon>Insecta</taxon>
        <taxon>Pterygota</taxon>
        <taxon>Neoptera</taxon>
        <taxon>Polyneoptera</taxon>
        <taxon>Dictyoptera</taxon>
        <taxon>Blattodea</taxon>
        <taxon>Blattoidea</taxon>
        <taxon>Blattidae</taxon>
        <taxon>Blattinae</taxon>
        <taxon>Periplaneta</taxon>
    </lineage>
</organism>
<evidence type="ECO:0000313" key="1">
    <source>
        <dbReference type="EMBL" id="KAJ4449700.1"/>
    </source>
</evidence>
<name>A0ABQ8TWN9_PERAM</name>
<proteinExistence type="predicted"/>
<sequence length="120" mass="12895">MADLCEGGNEPPGSLKPVKNLTETIEAGTSPLAVATSTDAPRPRVSHTVLYATSRMVLGLNVLTPRLRLWYTGSRKSTGMKFYEKLGDLQSIVAEGQVTLPRCGLYFHLAASIVIEGASF</sequence>
<comment type="caution">
    <text evidence="1">The sequence shown here is derived from an EMBL/GenBank/DDBJ whole genome shotgun (WGS) entry which is preliminary data.</text>
</comment>
<dbReference type="EMBL" id="JAJSOF020000003">
    <property type="protein sequence ID" value="KAJ4449700.1"/>
    <property type="molecule type" value="Genomic_DNA"/>
</dbReference>
<accession>A0ABQ8TWN9</accession>
<gene>
    <name evidence="1" type="ORF">ANN_01104</name>
</gene>